<keyword evidence="1" id="KW-0472">Membrane</keyword>
<feature type="transmembrane region" description="Helical" evidence="1">
    <location>
        <begin position="132"/>
        <end position="150"/>
    </location>
</feature>
<feature type="transmembrane region" description="Helical" evidence="1">
    <location>
        <begin position="103"/>
        <end position="125"/>
    </location>
</feature>
<dbReference type="PANTHER" id="PTHR15887">
    <property type="entry name" value="TRANSMEMBRANE PROTEIN 69"/>
    <property type="match status" value="1"/>
</dbReference>
<dbReference type="Pfam" id="PF11911">
    <property type="entry name" value="DUF3429"/>
    <property type="match status" value="1"/>
</dbReference>
<name>A0A4R2P8W7_RHOSA</name>
<protein>
    <submittedName>
        <fullName evidence="2">Uncharacterized protein DUF3429</fullName>
    </submittedName>
</protein>
<proteinExistence type="predicted"/>
<evidence type="ECO:0000313" key="2">
    <source>
        <dbReference type="EMBL" id="TCP31460.1"/>
    </source>
</evidence>
<evidence type="ECO:0000256" key="1">
    <source>
        <dbReference type="SAM" id="Phobius"/>
    </source>
</evidence>
<gene>
    <name evidence="2" type="ORF">EV659_11128</name>
</gene>
<dbReference type="AlphaFoldDB" id="A0A4R2P8W7"/>
<dbReference type="InParanoid" id="A0A4R2P8W7"/>
<keyword evidence="3" id="KW-1185">Reference proteome</keyword>
<organism evidence="2 3">
    <name type="scientific">Rhodothalassium salexigens DSM 2132</name>
    <dbReference type="NCBI Taxonomy" id="1188247"/>
    <lineage>
        <taxon>Bacteria</taxon>
        <taxon>Pseudomonadati</taxon>
        <taxon>Pseudomonadota</taxon>
        <taxon>Alphaproteobacteria</taxon>
        <taxon>Rhodothalassiales</taxon>
        <taxon>Rhodothalassiaceae</taxon>
        <taxon>Rhodothalassium</taxon>
    </lineage>
</organism>
<dbReference type="InterPro" id="IPR021836">
    <property type="entry name" value="DUF3429"/>
</dbReference>
<dbReference type="RefSeq" id="WP_132709273.1">
    <property type="nucleotide sequence ID" value="NZ_JACIGF010000011.1"/>
</dbReference>
<dbReference type="EMBL" id="SLXO01000011">
    <property type="protein sequence ID" value="TCP31460.1"/>
    <property type="molecule type" value="Genomic_DNA"/>
</dbReference>
<keyword evidence="1" id="KW-1133">Transmembrane helix</keyword>
<keyword evidence="1" id="KW-0812">Transmembrane</keyword>
<reference evidence="2 3" key="1">
    <citation type="submission" date="2019-03" db="EMBL/GenBank/DDBJ databases">
        <title>Genomic Encyclopedia of Type Strains, Phase IV (KMG-IV): sequencing the most valuable type-strain genomes for metagenomic binning, comparative biology and taxonomic classification.</title>
        <authorList>
            <person name="Goeker M."/>
        </authorList>
    </citation>
    <scope>NUCLEOTIDE SEQUENCE [LARGE SCALE GENOMIC DNA]</scope>
    <source>
        <strain evidence="2 3">DSM 2132</strain>
    </source>
</reference>
<comment type="caution">
    <text evidence="2">The sequence shown here is derived from an EMBL/GenBank/DDBJ whole genome shotgun (WGS) entry which is preliminary data.</text>
</comment>
<feature type="transmembrane region" description="Helical" evidence="1">
    <location>
        <begin position="39"/>
        <end position="66"/>
    </location>
</feature>
<accession>A0A4R2P8W7</accession>
<dbReference type="Proteomes" id="UP000295399">
    <property type="component" value="Unassembled WGS sequence"/>
</dbReference>
<sequence>MSLARPPRFALFLALSGTLPVLAALMALLVRWPGLDGLWLRAVAVYGAVIVSFVAGAHWGLACAAGAAAQRAVVQRHLAWSVVPALAGWAVAAQPLWMAYLGLAVLFPLLLVLDRVAVGAGLAPIWWPAMRLPPTVVIALGYLALGLLLLV</sequence>
<evidence type="ECO:0000313" key="3">
    <source>
        <dbReference type="Proteomes" id="UP000295399"/>
    </source>
</evidence>
<dbReference type="PANTHER" id="PTHR15887:SF1">
    <property type="entry name" value="TRANSMEMBRANE PROTEIN 69"/>
    <property type="match status" value="1"/>
</dbReference>